<evidence type="ECO:0000256" key="1">
    <source>
        <dbReference type="SAM" id="MobiDB-lite"/>
    </source>
</evidence>
<organism evidence="2 3">
    <name type="scientific">Fusarium venenatum</name>
    <dbReference type="NCBI Taxonomy" id="56646"/>
    <lineage>
        <taxon>Eukaryota</taxon>
        <taxon>Fungi</taxon>
        <taxon>Dikarya</taxon>
        <taxon>Ascomycota</taxon>
        <taxon>Pezizomycotina</taxon>
        <taxon>Sordariomycetes</taxon>
        <taxon>Hypocreomycetidae</taxon>
        <taxon>Hypocreales</taxon>
        <taxon>Nectriaceae</taxon>
        <taxon>Fusarium</taxon>
    </lineage>
</organism>
<feature type="compositionally biased region" description="Basic and acidic residues" evidence="1">
    <location>
        <begin position="7"/>
        <end position="23"/>
    </location>
</feature>
<evidence type="ECO:0000313" key="3">
    <source>
        <dbReference type="Proteomes" id="UP000245910"/>
    </source>
</evidence>
<evidence type="ECO:0000313" key="2">
    <source>
        <dbReference type="EMBL" id="CEI69113.1"/>
    </source>
</evidence>
<sequence>MSAAHSQEVERFPSDPGVRHTSCDHQEIPSALLIVRLAGHTSRFIQSLHR</sequence>
<dbReference type="EMBL" id="LN649231">
    <property type="protein sequence ID" value="CEI69113.1"/>
    <property type="molecule type" value="Genomic_DNA"/>
</dbReference>
<name>A0A2L2TLN6_9HYPO</name>
<dbReference type="AlphaFoldDB" id="A0A2L2TLN6"/>
<feature type="region of interest" description="Disordered" evidence="1">
    <location>
        <begin position="1"/>
        <end position="23"/>
    </location>
</feature>
<keyword evidence="3" id="KW-1185">Reference proteome</keyword>
<accession>A0A2L2TLN6</accession>
<protein>
    <submittedName>
        <fullName evidence="2">Uncharacterized protein</fullName>
    </submittedName>
</protein>
<dbReference type="Proteomes" id="UP000245910">
    <property type="component" value="Chromosome III"/>
</dbReference>
<reference evidence="3" key="1">
    <citation type="submission" date="2014-10" db="EMBL/GenBank/DDBJ databases">
        <authorList>
            <person name="King R."/>
        </authorList>
    </citation>
    <scope>NUCLEOTIDE SEQUENCE [LARGE SCALE GENOMIC DNA]</scope>
    <source>
        <strain evidence="3">A3/5</strain>
    </source>
</reference>
<proteinExistence type="predicted"/>